<name>A0A914EF60_9BILA</name>
<evidence type="ECO:0000313" key="1">
    <source>
        <dbReference type="Proteomes" id="UP000887540"/>
    </source>
</evidence>
<dbReference type="WBParaSite" id="ACRNAN_scaffold7641.g14928.t1">
    <property type="protein sequence ID" value="ACRNAN_scaffold7641.g14928.t1"/>
    <property type="gene ID" value="ACRNAN_scaffold7641.g14928"/>
</dbReference>
<proteinExistence type="predicted"/>
<dbReference type="Proteomes" id="UP000887540">
    <property type="component" value="Unplaced"/>
</dbReference>
<evidence type="ECO:0000313" key="2">
    <source>
        <dbReference type="WBParaSite" id="ACRNAN_scaffold7641.g14928.t1"/>
    </source>
</evidence>
<organism evidence="1 2">
    <name type="scientific">Acrobeloides nanus</name>
    <dbReference type="NCBI Taxonomy" id="290746"/>
    <lineage>
        <taxon>Eukaryota</taxon>
        <taxon>Metazoa</taxon>
        <taxon>Ecdysozoa</taxon>
        <taxon>Nematoda</taxon>
        <taxon>Chromadorea</taxon>
        <taxon>Rhabditida</taxon>
        <taxon>Tylenchina</taxon>
        <taxon>Cephalobomorpha</taxon>
        <taxon>Cephaloboidea</taxon>
        <taxon>Cephalobidae</taxon>
        <taxon>Acrobeloides</taxon>
    </lineage>
</organism>
<reference evidence="2" key="1">
    <citation type="submission" date="2022-11" db="UniProtKB">
        <authorList>
            <consortium name="WormBaseParasite"/>
        </authorList>
    </citation>
    <scope>IDENTIFICATION</scope>
</reference>
<accession>A0A914EF60</accession>
<sequence>MAIEAYRNFLFELIGDLFKSSIIVYKQPPAIVTMFETRASTKKSNDVNKNGESKKSSRNSQFSFDTEICLLGEQFWYQSYGVIAEVKCEVNLLTENDDGEQKFTIQPSSVGFCPPDPKDPKMIRSIHNIAKSTAFFPNMKILKVEKRPHGVKNRRYAIRYEMASPFGNIRKLSLPFAIVNGKPDLEIDTLLFMERSFANLCIQIVNMGTVMMEGHNSTFDDYHKSLTRDLRQMNIENNRVIEALELKFRDKKHLLQILENPIPKHLAEKGRECKCYQCECRKNGHEIVHGKISLSSIIDHIVCMKFVTNSGKICLQDSTFNEWFYKVAEIVGVLKKHWNSGEIFGFCDQTVAEALVLAKPDRILIRFADTMQGQLRLSMADSKTPQKYTLQGEEKERPKVRHITIKYAENLNSVNPESFNNDQQFYNLIKTAAKLYNINHIYEDFKIDLENGFEEEEEEANLLTSEYNKDTYSLTKNSDLLPIISQGLIPIILQGLIPIIPQYLIPIILQDLLPIIPQGLIPIILQDLCRLSSRPYSNNSSGPYSN</sequence>
<protein>
    <submittedName>
        <fullName evidence="2">Uncharacterized protein</fullName>
    </submittedName>
</protein>
<dbReference type="Gene3D" id="3.30.505.10">
    <property type="entry name" value="SH2 domain"/>
    <property type="match status" value="1"/>
</dbReference>
<dbReference type="AlphaFoldDB" id="A0A914EF60"/>
<dbReference type="InterPro" id="IPR036860">
    <property type="entry name" value="SH2_dom_sf"/>
</dbReference>
<keyword evidence="1" id="KW-1185">Reference proteome</keyword>